<dbReference type="SUPFAM" id="SSF52151">
    <property type="entry name" value="FabD/lysophospholipase-like"/>
    <property type="match status" value="1"/>
</dbReference>
<accession>A0A2V1E4Z7</accession>
<dbReference type="STRING" id="97972.A0A2V1E4Z7"/>
<dbReference type="GO" id="GO:0016020">
    <property type="term" value="C:membrane"/>
    <property type="evidence" value="ECO:0007669"/>
    <property type="project" value="TreeGrafter"/>
</dbReference>
<dbReference type="GO" id="GO:0019369">
    <property type="term" value="P:arachidonate metabolic process"/>
    <property type="evidence" value="ECO:0007669"/>
    <property type="project" value="TreeGrafter"/>
</dbReference>
<dbReference type="AlphaFoldDB" id="A0A2V1E4Z7"/>
<proteinExistence type="predicted"/>
<evidence type="ECO:0000313" key="3">
    <source>
        <dbReference type="EMBL" id="PVI04734.1"/>
    </source>
</evidence>
<protein>
    <submittedName>
        <fullName evidence="3">Phospholipase, patatin family protein</fullName>
    </submittedName>
</protein>
<evidence type="ECO:0000256" key="2">
    <source>
        <dbReference type="ARBA" id="ARBA00022963"/>
    </source>
</evidence>
<dbReference type="GO" id="GO:0047499">
    <property type="term" value="F:calcium-independent phospholipase A2 activity"/>
    <property type="evidence" value="ECO:0007669"/>
    <property type="project" value="TreeGrafter"/>
</dbReference>
<dbReference type="Gene3D" id="3.40.1090.10">
    <property type="entry name" value="Cytosolic phospholipase A2 catalytic domain"/>
    <property type="match status" value="1"/>
</dbReference>
<reference evidence="3 4" key="1">
    <citation type="journal article" date="2018" name="Sci. Rep.">
        <title>Comparative genomics provides insights into the lifestyle and reveals functional heterogeneity of dark septate endophytic fungi.</title>
        <authorList>
            <person name="Knapp D.G."/>
            <person name="Nemeth J.B."/>
            <person name="Barry K."/>
            <person name="Hainaut M."/>
            <person name="Henrissat B."/>
            <person name="Johnson J."/>
            <person name="Kuo A."/>
            <person name="Lim J.H.P."/>
            <person name="Lipzen A."/>
            <person name="Nolan M."/>
            <person name="Ohm R.A."/>
            <person name="Tamas L."/>
            <person name="Grigoriev I.V."/>
            <person name="Spatafora J.W."/>
            <person name="Nagy L.G."/>
            <person name="Kovacs G.M."/>
        </authorList>
    </citation>
    <scope>NUCLEOTIDE SEQUENCE [LARGE SCALE GENOMIC DNA]</scope>
    <source>
        <strain evidence="3 4">DSE2036</strain>
    </source>
</reference>
<organism evidence="3 4">
    <name type="scientific">Periconia macrospinosa</name>
    <dbReference type="NCBI Taxonomy" id="97972"/>
    <lineage>
        <taxon>Eukaryota</taxon>
        <taxon>Fungi</taxon>
        <taxon>Dikarya</taxon>
        <taxon>Ascomycota</taxon>
        <taxon>Pezizomycotina</taxon>
        <taxon>Dothideomycetes</taxon>
        <taxon>Pleosporomycetidae</taxon>
        <taxon>Pleosporales</taxon>
        <taxon>Massarineae</taxon>
        <taxon>Periconiaceae</taxon>
        <taxon>Periconia</taxon>
    </lineage>
</organism>
<dbReference type="InterPro" id="IPR016035">
    <property type="entry name" value="Acyl_Trfase/lysoPLipase"/>
</dbReference>
<keyword evidence="1" id="KW-0378">Hydrolase</keyword>
<sequence length="129" mass="13908">LESAGLCLISLDGGGVRGLSTLYIFQTVQAQANKQMGICLRGPANSGRLIALMLGRLEMDVDECITAYNDLMRKVFGEKLHRVPVNLAGDVNPQFDSATLERAIRGVIASRGISETAWLNDGVQRGCKT</sequence>
<dbReference type="PANTHER" id="PTHR24185:SF1">
    <property type="entry name" value="CALCIUM-INDEPENDENT PHOSPHOLIPASE A2-GAMMA"/>
    <property type="match status" value="1"/>
</dbReference>
<keyword evidence="2" id="KW-0443">Lipid metabolism</keyword>
<keyword evidence="2" id="KW-0442">Lipid degradation</keyword>
<name>A0A2V1E4Z7_9PLEO</name>
<feature type="non-terminal residue" evidence="3">
    <location>
        <position position="1"/>
    </location>
</feature>
<dbReference type="Proteomes" id="UP000244855">
    <property type="component" value="Unassembled WGS sequence"/>
</dbReference>
<gene>
    <name evidence="3" type="ORF">DM02DRAFT_518263</name>
</gene>
<evidence type="ECO:0000256" key="1">
    <source>
        <dbReference type="ARBA" id="ARBA00022801"/>
    </source>
</evidence>
<dbReference type="PANTHER" id="PTHR24185">
    <property type="entry name" value="CALCIUM-INDEPENDENT PHOSPHOLIPASE A2-GAMMA"/>
    <property type="match status" value="1"/>
</dbReference>
<dbReference type="OrthoDB" id="1658288at2759"/>
<dbReference type="EMBL" id="KZ805319">
    <property type="protein sequence ID" value="PVI04734.1"/>
    <property type="molecule type" value="Genomic_DNA"/>
</dbReference>
<dbReference type="GO" id="GO:0016042">
    <property type="term" value="P:lipid catabolic process"/>
    <property type="evidence" value="ECO:0007669"/>
    <property type="project" value="UniProtKB-KW"/>
</dbReference>
<keyword evidence="4" id="KW-1185">Reference proteome</keyword>
<evidence type="ECO:0000313" key="4">
    <source>
        <dbReference type="Proteomes" id="UP000244855"/>
    </source>
</evidence>